<accession>A0A8T2JY04</accession>
<dbReference type="Gene3D" id="2.10.50.10">
    <property type="entry name" value="Tumor Necrosis Factor Receptor, subunit A, domain 2"/>
    <property type="match status" value="3"/>
</dbReference>
<dbReference type="PANTHER" id="PTHR23097">
    <property type="entry name" value="TUMOR NECROSIS FACTOR RECEPTOR SUPERFAMILY MEMBER"/>
    <property type="match status" value="1"/>
</dbReference>
<reference evidence="10" key="1">
    <citation type="thesis" date="2020" institute="ProQuest LLC" country="789 East Eisenhower Parkway, Ann Arbor, MI, USA">
        <title>Comparative Genomics and Chromosome Evolution.</title>
        <authorList>
            <person name="Mudd A.B."/>
        </authorList>
    </citation>
    <scope>NUCLEOTIDE SEQUENCE</scope>
    <source>
        <strain evidence="10">Female2</strain>
        <tissue evidence="10">Blood</tissue>
    </source>
</reference>
<keyword evidence="6 8" id="KW-1015">Disulfide bond</keyword>
<protein>
    <recommendedName>
        <fullName evidence="9">TNFR-Cys domain-containing protein</fullName>
    </recommendedName>
</protein>
<dbReference type="Pfam" id="PF00020">
    <property type="entry name" value="TNFR_c6"/>
    <property type="match status" value="3"/>
</dbReference>
<feature type="disulfide bond" evidence="8">
    <location>
        <begin position="36"/>
        <end position="54"/>
    </location>
</feature>
<proteinExistence type="predicted"/>
<evidence type="ECO:0000313" key="10">
    <source>
        <dbReference type="EMBL" id="KAG8447236.1"/>
    </source>
</evidence>
<dbReference type="Proteomes" id="UP000812440">
    <property type="component" value="Chromosome 8_10"/>
</dbReference>
<evidence type="ECO:0000256" key="3">
    <source>
        <dbReference type="ARBA" id="ARBA00022703"/>
    </source>
</evidence>
<evidence type="ECO:0000256" key="2">
    <source>
        <dbReference type="ARBA" id="ARBA00022525"/>
    </source>
</evidence>
<comment type="caution">
    <text evidence="8">Lacks conserved residue(s) required for the propagation of feature annotation.</text>
</comment>
<evidence type="ECO:0000256" key="7">
    <source>
        <dbReference type="ARBA" id="ARBA00023180"/>
    </source>
</evidence>
<keyword evidence="5" id="KW-0677">Repeat</keyword>
<evidence type="ECO:0000259" key="9">
    <source>
        <dbReference type="PROSITE" id="PS50050"/>
    </source>
</evidence>
<dbReference type="GO" id="GO:0005576">
    <property type="term" value="C:extracellular region"/>
    <property type="evidence" value="ECO:0007669"/>
    <property type="project" value="UniProtKB-SubCell"/>
</dbReference>
<gene>
    <name evidence="10" type="ORF">GDO86_014631</name>
</gene>
<dbReference type="InterPro" id="IPR052459">
    <property type="entry name" value="TNFRSF_decoy_receptor"/>
</dbReference>
<keyword evidence="2" id="KW-0964">Secreted</keyword>
<evidence type="ECO:0000256" key="5">
    <source>
        <dbReference type="ARBA" id="ARBA00022737"/>
    </source>
</evidence>
<feature type="domain" description="TNFR-Cys" evidence="9">
    <location>
        <begin position="55"/>
        <end position="91"/>
    </location>
</feature>
<evidence type="ECO:0000256" key="6">
    <source>
        <dbReference type="ARBA" id="ARBA00023157"/>
    </source>
</evidence>
<feature type="domain" description="TNFR-Cys" evidence="9">
    <location>
        <begin position="13"/>
        <end position="54"/>
    </location>
</feature>
<dbReference type="OrthoDB" id="9990004at2759"/>
<comment type="caution">
    <text evidence="10">The sequence shown here is derived from an EMBL/GenBank/DDBJ whole genome shotgun (WGS) entry which is preliminary data.</text>
</comment>
<keyword evidence="4" id="KW-0732">Signal</keyword>
<sequence>MHCTSNSRTKCRPCPENHYTQYWNYLESCRYCNVFCEGRERVKQHCSATHNRVCECQPGFYRGSQFCVRHKECGPGYRVSQSGTAETDTECSPCPPGTYSDNHSTDENCQPHVNCSALGKEINVPGTSHHNTLCRRCSREYEVNRDCDEDVADFVFHLNLLVGELQHLQRILSHPDRSKRKSQQQRNVKLLLNEVRENHPERPFLPQLLHVLRTARLAHMEGALKKQLFGSDSYRRVSTAPATW</sequence>
<dbReference type="PANTHER" id="PTHR23097:SF116">
    <property type="entry name" value="TUMOR NECROSIS FACTOR RECEPTOR SUPERFAMILY MEMBER 6B"/>
    <property type="match status" value="1"/>
</dbReference>
<evidence type="ECO:0000256" key="1">
    <source>
        <dbReference type="ARBA" id="ARBA00004613"/>
    </source>
</evidence>
<name>A0A8T2JY04_9PIPI</name>
<feature type="disulfide bond" evidence="8">
    <location>
        <begin position="14"/>
        <end position="29"/>
    </location>
</feature>
<keyword evidence="7" id="KW-0325">Glycoprotein</keyword>
<dbReference type="EMBL" id="JAACNH010000003">
    <property type="protein sequence ID" value="KAG8447236.1"/>
    <property type="molecule type" value="Genomic_DNA"/>
</dbReference>
<feature type="repeat" description="TNFR-Cys" evidence="8">
    <location>
        <begin position="55"/>
        <end position="91"/>
    </location>
</feature>
<comment type="subcellular location">
    <subcellularLocation>
        <location evidence="1">Secreted</location>
    </subcellularLocation>
</comment>
<dbReference type="PROSITE" id="PS50050">
    <property type="entry name" value="TNFR_NGFR_2"/>
    <property type="match status" value="2"/>
</dbReference>
<organism evidence="10 11">
    <name type="scientific">Hymenochirus boettgeri</name>
    <name type="common">Congo dwarf clawed frog</name>
    <dbReference type="NCBI Taxonomy" id="247094"/>
    <lineage>
        <taxon>Eukaryota</taxon>
        <taxon>Metazoa</taxon>
        <taxon>Chordata</taxon>
        <taxon>Craniata</taxon>
        <taxon>Vertebrata</taxon>
        <taxon>Euteleostomi</taxon>
        <taxon>Amphibia</taxon>
        <taxon>Batrachia</taxon>
        <taxon>Anura</taxon>
        <taxon>Pipoidea</taxon>
        <taxon>Pipidae</taxon>
        <taxon>Pipinae</taxon>
        <taxon>Hymenochirus</taxon>
    </lineage>
</organism>
<feature type="repeat" description="TNFR-Cys" evidence="8">
    <location>
        <begin position="13"/>
        <end position="54"/>
    </location>
</feature>
<keyword evidence="3" id="KW-0053">Apoptosis</keyword>
<feature type="disulfide bond" evidence="8">
    <location>
        <begin position="73"/>
        <end position="91"/>
    </location>
</feature>
<evidence type="ECO:0000256" key="4">
    <source>
        <dbReference type="ARBA" id="ARBA00022729"/>
    </source>
</evidence>
<evidence type="ECO:0000313" key="11">
    <source>
        <dbReference type="Proteomes" id="UP000812440"/>
    </source>
</evidence>
<dbReference type="GO" id="GO:0006915">
    <property type="term" value="P:apoptotic process"/>
    <property type="evidence" value="ECO:0007669"/>
    <property type="project" value="UniProtKB-KW"/>
</dbReference>
<dbReference type="SUPFAM" id="SSF57586">
    <property type="entry name" value="TNF receptor-like"/>
    <property type="match status" value="2"/>
</dbReference>
<dbReference type="InterPro" id="IPR001368">
    <property type="entry name" value="TNFR/NGFR_Cys_rich_reg"/>
</dbReference>
<evidence type="ECO:0000256" key="8">
    <source>
        <dbReference type="PROSITE-ProRule" id="PRU00206"/>
    </source>
</evidence>
<dbReference type="AlphaFoldDB" id="A0A8T2JY04"/>
<dbReference type="SMART" id="SM00208">
    <property type="entry name" value="TNFR"/>
    <property type="match status" value="3"/>
</dbReference>
<keyword evidence="11" id="KW-1185">Reference proteome</keyword>